<keyword evidence="2" id="KW-0677">Repeat</keyword>
<reference evidence="4" key="1">
    <citation type="submission" date="2022-01" db="EMBL/GenBank/DDBJ databases">
        <authorList>
            <person name="King R."/>
        </authorList>
    </citation>
    <scope>NUCLEOTIDE SEQUENCE</scope>
</reference>
<evidence type="ECO:0000256" key="2">
    <source>
        <dbReference type="ARBA" id="ARBA00022737"/>
    </source>
</evidence>
<dbReference type="SUPFAM" id="SSF52058">
    <property type="entry name" value="L domain-like"/>
    <property type="match status" value="2"/>
</dbReference>
<dbReference type="InterPro" id="IPR050333">
    <property type="entry name" value="SLRP"/>
</dbReference>
<dbReference type="SMART" id="SM00369">
    <property type="entry name" value="LRR_TYP"/>
    <property type="match status" value="10"/>
</dbReference>
<evidence type="ECO:0000256" key="1">
    <source>
        <dbReference type="ARBA" id="ARBA00022614"/>
    </source>
</evidence>
<gene>
    <name evidence="4" type="ORF">CHIRRI_LOCUS1428</name>
</gene>
<organism evidence="4 5">
    <name type="scientific">Chironomus riparius</name>
    <dbReference type="NCBI Taxonomy" id="315576"/>
    <lineage>
        <taxon>Eukaryota</taxon>
        <taxon>Metazoa</taxon>
        <taxon>Ecdysozoa</taxon>
        <taxon>Arthropoda</taxon>
        <taxon>Hexapoda</taxon>
        <taxon>Insecta</taxon>
        <taxon>Pterygota</taxon>
        <taxon>Neoptera</taxon>
        <taxon>Endopterygota</taxon>
        <taxon>Diptera</taxon>
        <taxon>Nematocera</taxon>
        <taxon>Chironomoidea</taxon>
        <taxon>Chironomidae</taxon>
        <taxon>Chironominae</taxon>
        <taxon>Chironomus</taxon>
    </lineage>
</organism>
<evidence type="ECO:0000256" key="3">
    <source>
        <dbReference type="SAM" id="SignalP"/>
    </source>
</evidence>
<dbReference type="Proteomes" id="UP001153620">
    <property type="component" value="Chromosome 1"/>
</dbReference>
<dbReference type="Gene3D" id="3.80.10.10">
    <property type="entry name" value="Ribonuclease Inhibitor"/>
    <property type="match status" value="3"/>
</dbReference>
<dbReference type="InterPro" id="IPR032675">
    <property type="entry name" value="LRR_dom_sf"/>
</dbReference>
<dbReference type="InterPro" id="IPR026906">
    <property type="entry name" value="LRR_5"/>
</dbReference>
<dbReference type="Pfam" id="PF13306">
    <property type="entry name" value="LRR_5"/>
    <property type="match status" value="2"/>
</dbReference>
<keyword evidence="5" id="KW-1185">Reference proteome</keyword>
<keyword evidence="1" id="KW-0433">Leucine-rich repeat</keyword>
<dbReference type="PANTHER" id="PTHR45712">
    <property type="entry name" value="AGAP008170-PA"/>
    <property type="match status" value="1"/>
</dbReference>
<dbReference type="PANTHER" id="PTHR45712:SF22">
    <property type="entry name" value="INSULIN-LIKE GROWTH FACTOR-BINDING PROTEIN COMPLEX ACID LABILE SUBUNIT"/>
    <property type="match status" value="1"/>
</dbReference>
<dbReference type="AlphaFoldDB" id="A0A9N9RKB4"/>
<feature type="signal peptide" evidence="3">
    <location>
        <begin position="1"/>
        <end position="19"/>
    </location>
</feature>
<evidence type="ECO:0000313" key="5">
    <source>
        <dbReference type="Proteomes" id="UP001153620"/>
    </source>
</evidence>
<evidence type="ECO:0000313" key="4">
    <source>
        <dbReference type="EMBL" id="CAG9798446.1"/>
    </source>
</evidence>
<reference evidence="4" key="2">
    <citation type="submission" date="2022-10" db="EMBL/GenBank/DDBJ databases">
        <authorList>
            <consortium name="ENA_rothamsted_submissions"/>
            <consortium name="culmorum"/>
            <person name="King R."/>
        </authorList>
    </citation>
    <scope>NUCLEOTIDE SEQUENCE</scope>
</reference>
<accession>A0A9N9RKB4</accession>
<dbReference type="InterPro" id="IPR001611">
    <property type="entry name" value="Leu-rich_rpt"/>
</dbReference>
<name>A0A9N9RKB4_9DIPT</name>
<dbReference type="EMBL" id="OU895877">
    <property type="protein sequence ID" value="CAG9798446.1"/>
    <property type="molecule type" value="Genomic_DNA"/>
</dbReference>
<protein>
    <submittedName>
        <fullName evidence="4">Uncharacterized protein</fullName>
    </submittedName>
</protein>
<dbReference type="OrthoDB" id="676979at2759"/>
<proteinExistence type="predicted"/>
<dbReference type="FunFam" id="3.80.10.10:FF:001164">
    <property type="entry name" value="GH01279p"/>
    <property type="match status" value="1"/>
</dbReference>
<dbReference type="Pfam" id="PF13855">
    <property type="entry name" value="LRR_8"/>
    <property type="match status" value="2"/>
</dbReference>
<keyword evidence="3" id="KW-0732">Signal</keyword>
<sequence length="648" mass="74007">MRIKFFLSIVLINFRSNFGQSLNCTYSGSTAYTCSLTIQNPNGFNNFTSIGGTHLTGKTDNDVQYISSSGSTTNVPSIICDTFPNLLKIEFGSNGIQIIDEKAFKNCTKLKNLWLQSNRISKIDENAFVENVDLLFITFNVNQITEVAENLFINQHKLTELRLCSIPLSDLPKNIFNSLQNLTILHLESNILKDLRAEWFLPLTSLLTIYLSSNLIEELPKDIFIPMKNLNTLYLGNNKLKVIPSDPFKGVSNLKTIQFQNNQIEAIDEMFINNTGVQNLNMLNNICANQDIVDTSIPRTAMRSALQNCFKKFNDLYPDHNNTIDCTFMQTEYGYTCRASIYNPSGFNGFTTIRGVHHPGFNDSNVKAIIAMTTVSPNIPRIFCDKLSNVETIYYIQLSIKNVGPNSFWSCSKLLDLNIWVNQIQDIDNSTFFYSQQLKRLDMRQSRISNIPRNLLWPLTEMTSLNLEQNNLTILDPDWFLKQSNLTYLNLQFNKIEELPKEVFKNMTALEQLVMNYNRLGVIHSNSFGIHSMLTNASFVNNQIYAIDERFIDNTGLINIDMRGNICANTNIFDNSPNRDSMRAELKNCFQKYADLYLETTTSTTTQSTTSVPQCNVGDLDDRVCFLELENHRLQKRIEALESKIDEL</sequence>
<dbReference type="InterPro" id="IPR003591">
    <property type="entry name" value="Leu-rich_rpt_typical-subtyp"/>
</dbReference>
<dbReference type="PROSITE" id="PS51450">
    <property type="entry name" value="LRR"/>
    <property type="match status" value="3"/>
</dbReference>
<feature type="chain" id="PRO_5040262430" evidence="3">
    <location>
        <begin position="20"/>
        <end position="648"/>
    </location>
</feature>
<dbReference type="SMART" id="SM00365">
    <property type="entry name" value="LRR_SD22"/>
    <property type="match status" value="6"/>
</dbReference>